<evidence type="ECO:0000313" key="2">
    <source>
        <dbReference type="EMBL" id="CAD9692112.1"/>
    </source>
</evidence>
<name>A0A7S2S9J9_9STRA</name>
<reference evidence="2" key="1">
    <citation type="submission" date="2021-01" db="EMBL/GenBank/DDBJ databases">
        <authorList>
            <person name="Corre E."/>
            <person name="Pelletier E."/>
            <person name="Niang G."/>
            <person name="Scheremetjew M."/>
            <person name="Finn R."/>
            <person name="Kale V."/>
            <person name="Holt S."/>
            <person name="Cochrane G."/>
            <person name="Meng A."/>
            <person name="Brown T."/>
            <person name="Cohen L."/>
        </authorList>
    </citation>
    <scope>NUCLEOTIDE SEQUENCE</scope>
    <source>
        <strain evidence="2">CCMP1243</strain>
    </source>
</reference>
<feature type="chain" id="PRO_5031175410" evidence="1">
    <location>
        <begin position="27"/>
        <end position="128"/>
    </location>
</feature>
<protein>
    <submittedName>
        <fullName evidence="2">Uncharacterized protein</fullName>
    </submittedName>
</protein>
<gene>
    <name evidence="2" type="ORF">RMAR1173_LOCUS12013</name>
</gene>
<dbReference type="EMBL" id="HBHJ01018150">
    <property type="protein sequence ID" value="CAD9692112.1"/>
    <property type="molecule type" value="Transcribed_RNA"/>
</dbReference>
<accession>A0A7S2S9J9</accession>
<evidence type="ECO:0000256" key="1">
    <source>
        <dbReference type="SAM" id="SignalP"/>
    </source>
</evidence>
<proteinExistence type="predicted"/>
<dbReference type="AlphaFoldDB" id="A0A7S2S9J9"/>
<organism evidence="2">
    <name type="scientific">Rhizochromulina marina</name>
    <dbReference type="NCBI Taxonomy" id="1034831"/>
    <lineage>
        <taxon>Eukaryota</taxon>
        <taxon>Sar</taxon>
        <taxon>Stramenopiles</taxon>
        <taxon>Ochrophyta</taxon>
        <taxon>Dictyochophyceae</taxon>
        <taxon>Rhizochromulinales</taxon>
        <taxon>Rhizochromulina</taxon>
    </lineage>
</organism>
<keyword evidence="1" id="KW-0732">Signal</keyword>
<sequence>MVAGKRFFTSGVLWVGLLGLFGTVLGSTTVRVVNQHSKAITVSLKGEGVGGCDGAEQPIAPNGTDASDCWCLWGTLNYHFYAFDDLHPSMDYPLCKSTSIGNCYASGYTCTITDGESARTGLCSCVEN</sequence>
<feature type="signal peptide" evidence="1">
    <location>
        <begin position="1"/>
        <end position="26"/>
    </location>
</feature>